<evidence type="ECO:0000259" key="1">
    <source>
        <dbReference type="Pfam" id="PF01464"/>
    </source>
</evidence>
<organism evidence="2 3">
    <name type="scientific">Dethiosulfovibrio salsuginis</name>
    <dbReference type="NCBI Taxonomy" id="561720"/>
    <lineage>
        <taxon>Bacteria</taxon>
        <taxon>Thermotogati</taxon>
        <taxon>Synergistota</taxon>
        <taxon>Synergistia</taxon>
        <taxon>Synergistales</taxon>
        <taxon>Dethiosulfovibrionaceae</taxon>
        <taxon>Dethiosulfovibrio</taxon>
    </lineage>
</organism>
<gene>
    <name evidence="2" type="ORF">SAMN06275492_11141</name>
</gene>
<feature type="domain" description="Transglycosylase SLT" evidence="1">
    <location>
        <begin position="101"/>
        <end position="197"/>
    </location>
</feature>
<dbReference type="InterPro" id="IPR008258">
    <property type="entry name" value="Transglycosylase_SLT_dom_1"/>
</dbReference>
<dbReference type="OrthoDB" id="9815002at2"/>
<name>A0A1X7JEC2_9BACT</name>
<accession>A0A1X7JEC2</accession>
<sequence>MIELTRKYYLTLLFITAAIFLLITLNQPEFKRDVALSGINNLEGGVIRMADRGLGVVKEAYDAAFSVISGAGLETFALAEFIMDQNREIPQPTAQKQAAAFIRYSRIYGIPLKIAVAVANTESHFRPDAKSSHGSAGVMQVTWRIHKEALLAHGFKGKEELHDPVLGIKAGCLILSRYIANTGSLKAGLGRYYGGSPEVYWRRVSRNVKRYERYEKSRGEL</sequence>
<dbReference type="AlphaFoldDB" id="A0A1X7JEC2"/>
<dbReference type="Pfam" id="PF01464">
    <property type="entry name" value="SLT"/>
    <property type="match status" value="1"/>
</dbReference>
<dbReference type="EMBL" id="FXBB01000011">
    <property type="protein sequence ID" value="SMG26362.1"/>
    <property type="molecule type" value="Genomic_DNA"/>
</dbReference>
<dbReference type="InterPro" id="IPR023346">
    <property type="entry name" value="Lysozyme-like_dom_sf"/>
</dbReference>
<protein>
    <submittedName>
        <fullName evidence="2">Transglycosylase SLT domain-containing protein</fullName>
    </submittedName>
</protein>
<dbReference type="SUPFAM" id="SSF53955">
    <property type="entry name" value="Lysozyme-like"/>
    <property type="match status" value="1"/>
</dbReference>
<proteinExistence type="predicted"/>
<dbReference type="Proteomes" id="UP000193355">
    <property type="component" value="Unassembled WGS sequence"/>
</dbReference>
<dbReference type="RefSeq" id="WP_085544387.1">
    <property type="nucleotide sequence ID" value="NZ_FXBB01000011.1"/>
</dbReference>
<dbReference type="Gene3D" id="1.10.530.10">
    <property type="match status" value="1"/>
</dbReference>
<keyword evidence="3" id="KW-1185">Reference proteome</keyword>
<evidence type="ECO:0000313" key="3">
    <source>
        <dbReference type="Proteomes" id="UP000193355"/>
    </source>
</evidence>
<dbReference type="STRING" id="561720.SAMN06275492_11141"/>
<reference evidence="3" key="1">
    <citation type="submission" date="2017-04" db="EMBL/GenBank/DDBJ databases">
        <authorList>
            <person name="Varghese N."/>
            <person name="Submissions S."/>
        </authorList>
    </citation>
    <scope>NUCLEOTIDE SEQUENCE [LARGE SCALE GENOMIC DNA]</scope>
    <source>
        <strain evidence="3">USBA 82</strain>
    </source>
</reference>
<evidence type="ECO:0000313" key="2">
    <source>
        <dbReference type="EMBL" id="SMG26362.1"/>
    </source>
</evidence>